<keyword evidence="12" id="KW-0540">Nuclease</keyword>
<dbReference type="EC" id="5.6.2.4" evidence="7"/>
<evidence type="ECO:0000313" key="12">
    <source>
        <dbReference type="EMBL" id="TDS12822.1"/>
    </source>
</evidence>
<gene>
    <name evidence="12" type="ORF">DFQ03_3280</name>
</gene>
<comment type="catalytic activity">
    <reaction evidence="8">
        <text>ATP + H2O = ADP + phosphate + H(+)</text>
        <dbReference type="Rhea" id="RHEA:13065"/>
        <dbReference type="ChEBI" id="CHEBI:15377"/>
        <dbReference type="ChEBI" id="CHEBI:15378"/>
        <dbReference type="ChEBI" id="CHEBI:30616"/>
        <dbReference type="ChEBI" id="CHEBI:43474"/>
        <dbReference type="ChEBI" id="CHEBI:456216"/>
        <dbReference type="EC" id="5.6.2.4"/>
    </reaction>
</comment>
<dbReference type="InterPro" id="IPR014017">
    <property type="entry name" value="DNA_helicase_UvrD-like_C"/>
</dbReference>
<dbReference type="PROSITE" id="PS51217">
    <property type="entry name" value="UVRD_HELICASE_CTER"/>
    <property type="match status" value="1"/>
</dbReference>
<evidence type="ECO:0000259" key="11">
    <source>
        <dbReference type="PROSITE" id="PS51217"/>
    </source>
</evidence>
<reference evidence="12 13" key="1">
    <citation type="submission" date="2019-03" db="EMBL/GenBank/DDBJ databases">
        <title>Genomic Encyclopedia of Type Strains, Phase III (KMG-III): the genomes of soil and plant-associated and newly described type strains.</title>
        <authorList>
            <person name="Whitman W."/>
        </authorList>
    </citation>
    <scope>NUCLEOTIDE SEQUENCE [LARGE SCALE GENOMIC DNA]</scope>
    <source>
        <strain evidence="12 13">CECT 8455</strain>
    </source>
</reference>
<accession>A0A4R7CY58</accession>
<evidence type="ECO:0000256" key="2">
    <source>
        <dbReference type="ARBA" id="ARBA00022801"/>
    </source>
</evidence>
<dbReference type="Gene3D" id="1.10.3170.10">
    <property type="entry name" value="Recbcd, chain B, domain 2"/>
    <property type="match status" value="1"/>
</dbReference>
<sequence>MSSNSFTIYNASAGSGKTYALAKVYLKIILASPQNFRKILAITFTNKAVNEMKHRILNSLFEFSKTISIEDANPLFNDIVNETNYTFEELPALSKLRLKQILHNYAFFDISTIDKFTHRLIRTFAKDLKIPQNFEVVLDVDLLLQEAVERVISKAGEDPEFTKVLLDFAIEKIEDDRSWDIGFDLLKIGKLIFDENNAEHLKHLQKIELGDFLKLQSHLKKETKNLEKRIVELATAALDVITSSGLDFKDFPRETLPNHFKKIVAGNFTPTQLYNNKLEDNLIEGKIVKATVKNAPAELAPQLLHHYQAIKQLIYKRGLYANINRNIIPFALLNAIQKELKIIQEEKDQLSISEFNTLIAKEVKDQPAPFIYERLGEKYRHYFIDEFQDTSQMQWENLIPLIGSAMEGEDELGSTGSLFLVGDPKQAIYRWRGGKAEQFLELATHETHPFTIQSDLVTLPKNYRSYAEIINFNNNFFQSISPFLENDIYQEFFKIGNTQETNQKEGGYVNISLLEEDTDEEYAANTLATIQRCLSQGYTYSDICIIIRKKKHGLLLADFLMQHEIPVVSSDSLLLSESAKAIFLVQLIRHMVQPTELEIQYEILNFLSEGKNDKHSYIYENLGKLNTHLLETYGFDASKLRQASVFDGLAYAIKTFDLIPTSDAHLSAFMDLVFDVEQKYGSDMQSFVDYWDKKGNSASISTPENMESVQIMTIHKSKGLEFPVVIFPYANSNVFEEIDPKLWLPVNKNEFLGFSEVLINKKQEVQEYGEIESLLYEIDHQKLQLDAFNLLYVVLTRAVNALFIISANKLDKKGEHNTNSYSGLFIHFLKSTGEYQQDKLTYDFGKLIPQTSKKQTSTDQLSIPYIYTNINRPDFKILALAGTLWDEGLDVAINQGNVIHYILGAIFTTADLDRAVQMALQKGLIKEQDVNGIKEIVKKVIFHKDLTQFYQNDIEVLNERDLLMADGTVQRPDRVVIKNNHATIIDYKTGEQNPKYHHQINTYAQSFSNMGYTIDHKIIVYINTEIELDYI</sequence>
<keyword evidence="1 9" id="KW-0547">Nucleotide-binding</keyword>
<feature type="domain" description="UvrD-like helicase ATP-binding" evidence="10">
    <location>
        <begin position="1"/>
        <end position="466"/>
    </location>
</feature>
<dbReference type="AlphaFoldDB" id="A0A4R7CY58"/>
<dbReference type="PANTHER" id="PTHR11070">
    <property type="entry name" value="UVRD / RECB / PCRA DNA HELICASE FAMILY MEMBER"/>
    <property type="match status" value="1"/>
</dbReference>
<organism evidence="12 13">
    <name type="scientific">Maribacter caenipelagi</name>
    <dbReference type="NCBI Taxonomy" id="1447781"/>
    <lineage>
        <taxon>Bacteria</taxon>
        <taxon>Pseudomonadati</taxon>
        <taxon>Bacteroidota</taxon>
        <taxon>Flavobacteriia</taxon>
        <taxon>Flavobacteriales</taxon>
        <taxon>Flavobacteriaceae</taxon>
        <taxon>Maribacter</taxon>
    </lineage>
</organism>
<evidence type="ECO:0000256" key="3">
    <source>
        <dbReference type="ARBA" id="ARBA00022806"/>
    </source>
</evidence>
<dbReference type="EMBL" id="SNZW01000017">
    <property type="protein sequence ID" value="TDS12822.1"/>
    <property type="molecule type" value="Genomic_DNA"/>
</dbReference>
<comment type="catalytic activity">
    <reaction evidence="6">
        <text>Couples ATP hydrolysis with the unwinding of duplex DNA by translocating in the 3'-5' direction.</text>
        <dbReference type="EC" id="5.6.2.4"/>
    </reaction>
</comment>
<feature type="domain" description="UvrD-like helicase C-terminal" evidence="11">
    <location>
        <begin position="478"/>
        <end position="719"/>
    </location>
</feature>
<dbReference type="InterPro" id="IPR027417">
    <property type="entry name" value="P-loop_NTPase"/>
</dbReference>
<evidence type="ECO:0000259" key="10">
    <source>
        <dbReference type="PROSITE" id="PS51198"/>
    </source>
</evidence>
<dbReference type="PROSITE" id="PS51198">
    <property type="entry name" value="UVRD_HELICASE_ATP_BIND"/>
    <property type="match status" value="1"/>
</dbReference>
<dbReference type="SUPFAM" id="SSF52540">
    <property type="entry name" value="P-loop containing nucleoside triphosphate hydrolases"/>
    <property type="match status" value="1"/>
</dbReference>
<comment type="caution">
    <text evidence="12">The sequence shown here is derived from an EMBL/GenBank/DDBJ whole genome shotgun (WGS) entry which is preliminary data.</text>
</comment>
<dbReference type="GO" id="GO:0043138">
    <property type="term" value="F:3'-5' DNA helicase activity"/>
    <property type="evidence" value="ECO:0007669"/>
    <property type="project" value="UniProtKB-EC"/>
</dbReference>
<keyword evidence="5" id="KW-0413">Isomerase</keyword>
<evidence type="ECO:0000256" key="4">
    <source>
        <dbReference type="ARBA" id="ARBA00022840"/>
    </source>
</evidence>
<dbReference type="GO" id="GO:0004527">
    <property type="term" value="F:exonuclease activity"/>
    <property type="evidence" value="ECO:0007669"/>
    <property type="project" value="UniProtKB-KW"/>
</dbReference>
<dbReference type="GO" id="GO:0005524">
    <property type="term" value="F:ATP binding"/>
    <property type="evidence" value="ECO:0007669"/>
    <property type="project" value="UniProtKB-UniRule"/>
</dbReference>
<keyword evidence="4 9" id="KW-0067">ATP-binding</keyword>
<evidence type="ECO:0000313" key="13">
    <source>
        <dbReference type="Proteomes" id="UP000295274"/>
    </source>
</evidence>
<dbReference type="GO" id="GO:0000725">
    <property type="term" value="P:recombinational repair"/>
    <property type="evidence" value="ECO:0007669"/>
    <property type="project" value="TreeGrafter"/>
</dbReference>
<dbReference type="RefSeq" id="WP_133674241.1">
    <property type="nucleotide sequence ID" value="NZ_SNZW01000017.1"/>
</dbReference>
<evidence type="ECO:0000256" key="6">
    <source>
        <dbReference type="ARBA" id="ARBA00034617"/>
    </source>
</evidence>
<dbReference type="InterPro" id="IPR014016">
    <property type="entry name" value="UvrD-like_ATP-bd"/>
</dbReference>
<evidence type="ECO:0000256" key="5">
    <source>
        <dbReference type="ARBA" id="ARBA00023235"/>
    </source>
</evidence>
<keyword evidence="13" id="KW-1185">Reference proteome</keyword>
<dbReference type="Gene3D" id="3.40.50.300">
    <property type="entry name" value="P-loop containing nucleotide triphosphate hydrolases"/>
    <property type="match status" value="3"/>
</dbReference>
<dbReference type="PANTHER" id="PTHR11070:SF67">
    <property type="entry name" value="DNA 3'-5' HELICASE"/>
    <property type="match status" value="1"/>
</dbReference>
<evidence type="ECO:0000256" key="7">
    <source>
        <dbReference type="ARBA" id="ARBA00034808"/>
    </source>
</evidence>
<dbReference type="GO" id="GO:0005829">
    <property type="term" value="C:cytosol"/>
    <property type="evidence" value="ECO:0007669"/>
    <property type="project" value="TreeGrafter"/>
</dbReference>
<keyword evidence="2 9" id="KW-0378">Hydrolase</keyword>
<dbReference type="Proteomes" id="UP000295274">
    <property type="component" value="Unassembled WGS sequence"/>
</dbReference>
<evidence type="ECO:0000256" key="1">
    <source>
        <dbReference type="ARBA" id="ARBA00022741"/>
    </source>
</evidence>
<evidence type="ECO:0000256" key="9">
    <source>
        <dbReference type="PROSITE-ProRule" id="PRU00560"/>
    </source>
</evidence>
<evidence type="ECO:0000256" key="8">
    <source>
        <dbReference type="ARBA" id="ARBA00048988"/>
    </source>
</evidence>
<proteinExistence type="predicted"/>
<keyword evidence="12" id="KW-0269">Exonuclease</keyword>
<feature type="binding site" evidence="9">
    <location>
        <begin position="11"/>
        <end position="18"/>
    </location>
    <ligand>
        <name>ATP</name>
        <dbReference type="ChEBI" id="CHEBI:30616"/>
    </ligand>
</feature>
<dbReference type="GO" id="GO:0016887">
    <property type="term" value="F:ATP hydrolysis activity"/>
    <property type="evidence" value="ECO:0007669"/>
    <property type="project" value="RHEA"/>
</dbReference>
<dbReference type="Pfam" id="PF00580">
    <property type="entry name" value="UvrD-helicase"/>
    <property type="match status" value="1"/>
</dbReference>
<dbReference type="OrthoDB" id="9810135at2"/>
<dbReference type="Pfam" id="PF13361">
    <property type="entry name" value="UvrD_C"/>
    <property type="match status" value="2"/>
</dbReference>
<dbReference type="InterPro" id="IPR000212">
    <property type="entry name" value="DNA_helicase_UvrD/REP"/>
</dbReference>
<keyword evidence="3 9" id="KW-0347">Helicase</keyword>
<name>A0A4R7CY58_9FLAO</name>
<protein>
    <recommendedName>
        <fullName evidence="7">DNA 3'-5' helicase</fullName>
        <ecNumber evidence="7">5.6.2.4</ecNumber>
    </recommendedName>
</protein>
<dbReference type="GO" id="GO:0003677">
    <property type="term" value="F:DNA binding"/>
    <property type="evidence" value="ECO:0007669"/>
    <property type="project" value="InterPro"/>
</dbReference>